<evidence type="ECO:0000313" key="5">
    <source>
        <dbReference type="Proteomes" id="UP000438448"/>
    </source>
</evidence>
<protein>
    <recommendedName>
        <fullName evidence="3">Alpha/beta hydrolase fold-3 domain-containing protein</fullName>
    </recommendedName>
</protein>
<dbReference type="SUPFAM" id="SSF53474">
    <property type="entry name" value="alpha/beta-Hydrolases"/>
    <property type="match status" value="1"/>
</dbReference>
<organism evidence="4 5">
    <name type="scientific">Nocardia macrotermitis</name>
    <dbReference type="NCBI Taxonomy" id="2585198"/>
    <lineage>
        <taxon>Bacteria</taxon>
        <taxon>Bacillati</taxon>
        <taxon>Actinomycetota</taxon>
        <taxon>Actinomycetes</taxon>
        <taxon>Mycobacteriales</taxon>
        <taxon>Nocardiaceae</taxon>
        <taxon>Nocardia</taxon>
    </lineage>
</organism>
<dbReference type="Proteomes" id="UP000438448">
    <property type="component" value="Unassembled WGS sequence"/>
</dbReference>
<feature type="chain" id="PRO_5029643519" description="Alpha/beta hydrolase fold-3 domain-containing protein" evidence="2">
    <location>
        <begin position="32"/>
        <end position="375"/>
    </location>
</feature>
<dbReference type="PANTHER" id="PTHR48081:SF8">
    <property type="entry name" value="ALPHA_BETA HYDROLASE FOLD-3 DOMAIN-CONTAINING PROTEIN-RELATED"/>
    <property type="match status" value="1"/>
</dbReference>
<keyword evidence="2" id="KW-0732">Signal</keyword>
<keyword evidence="1" id="KW-0378">Hydrolase</keyword>
<name>A0A7K0D7X3_9NOCA</name>
<dbReference type="Pfam" id="PF07859">
    <property type="entry name" value="Abhydrolase_3"/>
    <property type="match status" value="1"/>
</dbReference>
<proteinExistence type="predicted"/>
<gene>
    <name evidence="4" type="ORF">NRB20_40730</name>
</gene>
<feature type="signal peptide" evidence="2">
    <location>
        <begin position="1"/>
        <end position="31"/>
    </location>
</feature>
<dbReference type="InterPro" id="IPR050300">
    <property type="entry name" value="GDXG_lipolytic_enzyme"/>
</dbReference>
<evidence type="ECO:0000256" key="1">
    <source>
        <dbReference type="ARBA" id="ARBA00022801"/>
    </source>
</evidence>
<dbReference type="EMBL" id="WEGK01000008">
    <property type="protein sequence ID" value="MQY20964.1"/>
    <property type="molecule type" value="Genomic_DNA"/>
</dbReference>
<dbReference type="AlphaFoldDB" id="A0A7K0D7X3"/>
<evidence type="ECO:0000313" key="4">
    <source>
        <dbReference type="EMBL" id="MQY20964.1"/>
    </source>
</evidence>
<comment type="caution">
    <text evidence="4">The sequence shown here is derived from an EMBL/GenBank/DDBJ whole genome shotgun (WGS) entry which is preliminary data.</text>
</comment>
<accession>A0A7K0D7X3</accession>
<dbReference type="GO" id="GO:0016787">
    <property type="term" value="F:hydrolase activity"/>
    <property type="evidence" value="ECO:0007669"/>
    <property type="project" value="UniProtKB-KW"/>
</dbReference>
<dbReference type="InterPro" id="IPR029058">
    <property type="entry name" value="AB_hydrolase_fold"/>
</dbReference>
<keyword evidence="5" id="KW-1185">Reference proteome</keyword>
<reference evidence="4 5" key="1">
    <citation type="submission" date="2019-10" db="EMBL/GenBank/DDBJ databases">
        <title>Nocardia macrotermitis sp. nov. and Nocardia aurantia sp. nov., isolated from the gut of fungus growing-termite Macrotermes natalensis.</title>
        <authorList>
            <person name="Benndorf R."/>
            <person name="Schwitalla J."/>
            <person name="Martin K."/>
            <person name="De Beer W."/>
            <person name="Kaster A.-K."/>
            <person name="Vollmers J."/>
            <person name="Poulsen M."/>
            <person name="Beemelmanns C."/>
        </authorList>
    </citation>
    <scope>NUCLEOTIDE SEQUENCE [LARGE SCALE GENOMIC DNA]</scope>
    <source>
        <strain evidence="4 5">RB20</strain>
    </source>
</reference>
<sequence>MVSNRQIGRIGRFAAAIGVAIAVQAHGVASADNNVPSTNPAATNADNADGPVDPYTGHPSLLAQAMAMASRAAATGSTGAGGGLDGPFLSASPPAPITAGLEVEKRDFHGWVVWSIRPPASTSTTRVVAIHGGGFEKKASVFHWVNYAEIARASEATVIVPIYPLVGHGGTADTVVPRVADLVAGQTAEVGAGNVAVYGDSAGGTIALAATEMLAARHVGVPGRLVLVSPWLDTTVGDPRSARIDDPILQTGTLRKAGKQWAGKRAETDPIVSPLFGSLDGLPPTTVYSGSDDLLSPDVRRLRDRVIAEGHSNVKFVLLAGGLHGWPGFFFLPEAMAVSPAITYELTGVCNTTDIQNALRKWHLNQTVRPGHCEP</sequence>
<dbReference type="Gene3D" id="3.40.50.1820">
    <property type="entry name" value="alpha/beta hydrolase"/>
    <property type="match status" value="1"/>
</dbReference>
<dbReference type="PANTHER" id="PTHR48081">
    <property type="entry name" value="AB HYDROLASE SUPERFAMILY PROTEIN C4A8.06C"/>
    <property type="match status" value="1"/>
</dbReference>
<feature type="domain" description="Alpha/beta hydrolase fold-3" evidence="3">
    <location>
        <begin position="127"/>
        <end position="326"/>
    </location>
</feature>
<evidence type="ECO:0000256" key="2">
    <source>
        <dbReference type="SAM" id="SignalP"/>
    </source>
</evidence>
<dbReference type="InterPro" id="IPR013094">
    <property type="entry name" value="AB_hydrolase_3"/>
</dbReference>
<evidence type="ECO:0000259" key="3">
    <source>
        <dbReference type="Pfam" id="PF07859"/>
    </source>
</evidence>